<accession>A0A3N4K487</accession>
<name>A0A3N4K487_9PEZI</name>
<evidence type="ECO:0000313" key="2">
    <source>
        <dbReference type="Proteomes" id="UP000276215"/>
    </source>
</evidence>
<keyword evidence="2" id="KW-1185">Reference proteome</keyword>
<dbReference type="AlphaFoldDB" id="A0A3N4K487"/>
<dbReference type="Proteomes" id="UP000276215">
    <property type="component" value="Unassembled WGS sequence"/>
</dbReference>
<evidence type="ECO:0000313" key="1">
    <source>
        <dbReference type="EMBL" id="RPB04149.1"/>
    </source>
</evidence>
<proteinExistence type="predicted"/>
<gene>
    <name evidence="1" type="ORF">L873DRAFT_1786407</name>
</gene>
<reference evidence="1 2" key="1">
    <citation type="journal article" date="2018" name="Nat. Ecol. Evol.">
        <title>Pezizomycetes genomes reveal the molecular basis of ectomycorrhizal truffle lifestyle.</title>
        <authorList>
            <person name="Murat C."/>
            <person name="Payen T."/>
            <person name="Noel B."/>
            <person name="Kuo A."/>
            <person name="Morin E."/>
            <person name="Chen J."/>
            <person name="Kohler A."/>
            <person name="Krizsan K."/>
            <person name="Balestrini R."/>
            <person name="Da Silva C."/>
            <person name="Montanini B."/>
            <person name="Hainaut M."/>
            <person name="Levati E."/>
            <person name="Barry K.W."/>
            <person name="Belfiori B."/>
            <person name="Cichocki N."/>
            <person name="Clum A."/>
            <person name="Dockter R.B."/>
            <person name="Fauchery L."/>
            <person name="Guy J."/>
            <person name="Iotti M."/>
            <person name="Le Tacon F."/>
            <person name="Lindquist E.A."/>
            <person name="Lipzen A."/>
            <person name="Malagnac F."/>
            <person name="Mello A."/>
            <person name="Molinier V."/>
            <person name="Miyauchi S."/>
            <person name="Poulain J."/>
            <person name="Riccioni C."/>
            <person name="Rubini A."/>
            <person name="Sitrit Y."/>
            <person name="Splivallo R."/>
            <person name="Traeger S."/>
            <person name="Wang M."/>
            <person name="Zifcakova L."/>
            <person name="Wipf D."/>
            <person name="Zambonelli A."/>
            <person name="Paolocci F."/>
            <person name="Nowrousian M."/>
            <person name="Ottonello S."/>
            <person name="Baldrian P."/>
            <person name="Spatafora J.W."/>
            <person name="Henrissat B."/>
            <person name="Nagy L.G."/>
            <person name="Aury J.M."/>
            <person name="Wincker P."/>
            <person name="Grigoriev I.V."/>
            <person name="Bonfante P."/>
            <person name="Martin F.M."/>
        </authorList>
    </citation>
    <scope>NUCLEOTIDE SEQUENCE [LARGE SCALE GENOMIC DNA]</scope>
    <source>
        <strain evidence="1 2">120613-1</strain>
    </source>
</reference>
<dbReference type="EMBL" id="ML120359">
    <property type="protein sequence ID" value="RPB04149.1"/>
    <property type="molecule type" value="Genomic_DNA"/>
</dbReference>
<sequence>MEENHVLKRHIEGILAFADRLASEWEGRVVPRVKEALASSQEAEIYRALEPAVNSVREVLWSILEPEQSGNTGKILDIGAFLDASSQATLVLEVATAQQERLAGFKDKWENLLDQCDEAKVKLDQRQADISRGQEETRGQLVIVRRRMQNVDNKLRINRIKINESRLAGPMAVGLGVHNIVGPNPLEQEREELIVQNHQNDFDITQLRSQLDRQQGVLTELVELESAMEQLRKPDGRLGVVLAEFDQLSQRLNEECNSLSIRVSQIKGHIEDLIITATESGEDELIIVKAVEDLLRNIQRRDNKFFTLLDGVEDMVKRIRENQVNGERKRIDGHEEYYSRPSHILRRGNSSTQFVIELKLMSCLFQFHHHQAQLVAVAGQNGRVAIALHRAQTQAQLDHSALLVQKISRS</sequence>
<organism evidence="1 2">
    <name type="scientific">Choiromyces venosus 120613-1</name>
    <dbReference type="NCBI Taxonomy" id="1336337"/>
    <lineage>
        <taxon>Eukaryota</taxon>
        <taxon>Fungi</taxon>
        <taxon>Dikarya</taxon>
        <taxon>Ascomycota</taxon>
        <taxon>Pezizomycotina</taxon>
        <taxon>Pezizomycetes</taxon>
        <taxon>Pezizales</taxon>
        <taxon>Tuberaceae</taxon>
        <taxon>Choiromyces</taxon>
    </lineage>
</organism>
<protein>
    <submittedName>
        <fullName evidence="1">Uncharacterized protein</fullName>
    </submittedName>
</protein>